<reference evidence="1 2" key="1">
    <citation type="submission" date="2011-09" db="EMBL/GenBank/DDBJ databases">
        <title>The draft genome of Treponema saccharophilum DSM 2985.</title>
        <authorList>
            <consortium name="US DOE Joint Genome Institute (JGI-PGF)"/>
            <person name="Lucas S."/>
            <person name="Copeland A."/>
            <person name="Lapidus A."/>
            <person name="Glavina del Rio T."/>
            <person name="Dalin E."/>
            <person name="Tice H."/>
            <person name="Bruce D."/>
            <person name="Goodwin L."/>
            <person name="Pitluck S."/>
            <person name="Peters L."/>
            <person name="Kyrpides N."/>
            <person name="Mavromatis K."/>
            <person name="Ivanova N."/>
            <person name="Markowitz V."/>
            <person name="Cheng J.-F."/>
            <person name="Hugenholtz P."/>
            <person name="Woyke T."/>
            <person name="Wu D."/>
            <person name="Gronow S."/>
            <person name="Wellnitz S."/>
            <person name="Brambilla E."/>
            <person name="Klenk H.-P."/>
            <person name="Eisen J.A."/>
        </authorList>
    </citation>
    <scope>NUCLEOTIDE SEQUENCE [LARGE SCALE GENOMIC DNA]</scope>
    <source>
        <strain evidence="1 2">DSM 2985</strain>
    </source>
</reference>
<name>H7ENT3_9SPIR</name>
<dbReference type="eggNOG" id="ENOG502Z7JP">
    <property type="taxonomic scope" value="Bacteria"/>
</dbReference>
<accession>H7ENT3</accession>
<dbReference type="Proteomes" id="UP000003571">
    <property type="component" value="Unassembled WGS sequence"/>
</dbReference>
<sequence length="399" mass="44156">MAASRKTSGLEQYLLRGKLRVEGFERWRYSFCGVSRFTGSEKRFFIEMYLVNPSVSPNVAVIAQKTRTFVGETEADVQNALVGGSSYGGRYSGQDIVVKPSYVLIKAGVFGAGGKQMNSFVASSHLDYTRSIASFRAGGCEFSAEALVGSVSVSASDIRVRPEILCNEGTMEWDLRYDRKEMCREQEVLFGNSMYSWVPLGIGTMFSGRVVLDGEEYSVEPMKSFGFIDKSWGQKFGDSYFHLASGRITSIITGKPLEKSFFSVDGEFGSKKCLSGVISIGEWKFKLGGLFGCMGGMKERHDCIQVPANESAEKLHWTICVEQGNTVLDLDVFCDTSEMFVRSYELPQRNRELMQILGGGTGVGEIRIYKKVGGNLELLEHAKFVDTICEFGQNDTSAQ</sequence>
<proteinExistence type="predicted"/>
<comment type="caution">
    <text evidence="1">The sequence shown here is derived from an EMBL/GenBank/DDBJ whole genome shotgun (WGS) entry which is preliminary data.</text>
</comment>
<evidence type="ECO:0000313" key="2">
    <source>
        <dbReference type="Proteomes" id="UP000003571"/>
    </source>
</evidence>
<dbReference type="AlphaFoldDB" id="H7ENT3"/>
<dbReference type="EMBL" id="AGRW01000054">
    <property type="protein sequence ID" value="EIC00566.1"/>
    <property type="molecule type" value="Genomic_DNA"/>
</dbReference>
<dbReference type="STRING" id="907348.TresaDRAFT_0039"/>
<keyword evidence="2" id="KW-1185">Reference proteome</keyword>
<dbReference type="PATRIC" id="fig|907348.3.peg.2615"/>
<evidence type="ECO:0008006" key="3">
    <source>
        <dbReference type="Google" id="ProtNLM"/>
    </source>
</evidence>
<protein>
    <recommendedName>
        <fullName evidence="3">Tocopherol cyclase</fullName>
    </recommendedName>
</protein>
<gene>
    <name evidence="1" type="ORF">TresaDRAFT_0039</name>
</gene>
<organism evidence="1 2">
    <name type="scientific">Treponema saccharophilum DSM 2985</name>
    <dbReference type="NCBI Taxonomy" id="907348"/>
    <lineage>
        <taxon>Bacteria</taxon>
        <taxon>Pseudomonadati</taxon>
        <taxon>Spirochaetota</taxon>
        <taxon>Spirochaetia</taxon>
        <taxon>Spirochaetales</taxon>
        <taxon>Treponemataceae</taxon>
        <taxon>Treponema</taxon>
    </lineage>
</organism>
<evidence type="ECO:0000313" key="1">
    <source>
        <dbReference type="EMBL" id="EIC00566.1"/>
    </source>
</evidence>